<organism evidence="7 8">
    <name type="scientific">Streptomyces spongiicola</name>
    <dbReference type="NCBI Taxonomy" id="1690221"/>
    <lineage>
        <taxon>Bacteria</taxon>
        <taxon>Bacillati</taxon>
        <taxon>Actinomycetota</taxon>
        <taxon>Actinomycetes</taxon>
        <taxon>Kitasatosporales</taxon>
        <taxon>Streptomycetaceae</taxon>
        <taxon>Streptomyces</taxon>
    </lineage>
</organism>
<dbReference type="Pfam" id="PF14659">
    <property type="entry name" value="Phage_int_SAM_3"/>
    <property type="match status" value="1"/>
</dbReference>
<accession>A0ABM6V6P9</accession>
<dbReference type="Gene3D" id="1.10.150.130">
    <property type="match status" value="1"/>
</dbReference>
<name>A0ABM6V6P9_9ACTN</name>
<dbReference type="CDD" id="cd01189">
    <property type="entry name" value="INT_ICEBs1_C_like"/>
    <property type="match status" value="1"/>
</dbReference>
<evidence type="ECO:0000256" key="5">
    <source>
        <dbReference type="SAM" id="MobiDB-lite"/>
    </source>
</evidence>
<dbReference type="PROSITE" id="PS51898">
    <property type="entry name" value="TYR_RECOMBINASE"/>
    <property type="match status" value="1"/>
</dbReference>
<keyword evidence="8" id="KW-1185">Reference proteome</keyword>
<evidence type="ECO:0000313" key="8">
    <source>
        <dbReference type="Proteomes" id="UP000245051"/>
    </source>
</evidence>
<gene>
    <name evidence="7" type="ORF">DDQ41_12115</name>
</gene>
<protein>
    <recommendedName>
        <fullName evidence="6">Tyr recombinase domain-containing protein</fullName>
    </recommendedName>
</protein>
<keyword evidence="4" id="KW-0233">DNA recombination</keyword>
<dbReference type="Gene3D" id="1.10.443.10">
    <property type="entry name" value="Intergrase catalytic core"/>
    <property type="match status" value="1"/>
</dbReference>
<evidence type="ECO:0000259" key="6">
    <source>
        <dbReference type="PROSITE" id="PS51898"/>
    </source>
</evidence>
<dbReference type="InterPro" id="IPR004107">
    <property type="entry name" value="Integrase_SAM-like_N"/>
</dbReference>
<keyword evidence="2" id="KW-0229">DNA integration</keyword>
<dbReference type="InterPro" id="IPR013762">
    <property type="entry name" value="Integrase-like_cat_sf"/>
</dbReference>
<evidence type="ECO:0000256" key="3">
    <source>
        <dbReference type="ARBA" id="ARBA00023125"/>
    </source>
</evidence>
<dbReference type="SUPFAM" id="SSF56349">
    <property type="entry name" value="DNA breaking-rejoining enzymes"/>
    <property type="match status" value="1"/>
</dbReference>
<dbReference type="EMBL" id="CP029254">
    <property type="protein sequence ID" value="AWK09538.1"/>
    <property type="molecule type" value="Genomic_DNA"/>
</dbReference>
<dbReference type="Pfam" id="PF00589">
    <property type="entry name" value="Phage_integrase"/>
    <property type="match status" value="1"/>
</dbReference>
<evidence type="ECO:0000313" key="7">
    <source>
        <dbReference type="EMBL" id="AWK09538.1"/>
    </source>
</evidence>
<dbReference type="InterPro" id="IPR011010">
    <property type="entry name" value="DNA_brk_join_enz"/>
</dbReference>
<dbReference type="PANTHER" id="PTHR30349:SF64">
    <property type="entry name" value="PROPHAGE INTEGRASE INTD-RELATED"/>
    <property type="match status" value="1"/>
</dbReference>
<feature type="region of interest" description="Disordered" evidence="5">
    <location>
        <begin position="512"/>
        <end position="574"/>
    </location>
</feature>
<dbReference type="InterPro" id="IPR002104">
    <property type="entry name" value="Integrase_catalytic"/>
</dbReference>
<comment type="similarity">
    <text evidence="1">Belongs to the 'phage' integrase family.</text>
</comment>
<keyword evidence="3" id="KW-0238">DNA-binding</keyword>
<dbReference type="Proteomes" id="UP000245051">
    <property type="component" value="Chromosome"/>
</dbReference>
<evidence type="ECO:0000256" key="2">
    <source>
        <dbReference type="ARBA" id="ARBA00022908"/>
    </source>
</evidence>
<dbReference type="PANTHER" id="PTHR30349">
    <property type="entry name" value="PHAGE INTEGRASE-RELATED"/>
    <property type="match status" value="1"/>
</dbReference>
<feature type="domain" description="Tyr recombinase" evidence="6">
    <location>
        <begin position="295"/>
        <end position="502"/>
    </location>
</feature>
<reference evidence="7 8" key="1">
    <citation type="submission" date="2018-05" db="EMBL/GenBank/DDBJ databases">
        <title>Complete genome sequence of the Type Strain of Streptomyces spongiicola HNM0071, the producer of staurosporine.</title>
        <authorList>
            <person name="Zhou S."/>
            <person name="Huang X."/>
        </authorList>
    </citation>
    <scope>NUCLEOTIDE SEQUENCE [LARGE SCALE GENOMIC DNA]</scope>
    <source>
        <strain evidence="7 8">HNM0071</strain>
    </source>
</reference>
<dbReference type="InterPro" id="IPR010998">
    <property type="entry name" value="Integrase_recombinase_N"/>
</dbReference>
<dbReference type="Pfam" id="PF14657">
    <property type="entry name" value="Arm-DNA-bind_4"/>
    <property type="match status" value="1"/>
</dbReference>
<evidence type="ECO:0000256" key="4">
    <source>
        <dbReference type="ARBA" id="ARBA00023172"/>
    </source>
</evidence>
<proteinExistence type="inferred from homology"/>
<feature type="compositionally biased region" description="Acidic residues" evidence="5">
    <location>
        <begin position="516"/>
        <end position="526"/>
    </location>
</feature>
<evidence type="ECO:0000256" key="1">
    <source>
        <dbReference type="ARBA" id="ARBA00008857"/>
    </source>
</evidence>
<sequence>MIAPAWLVARRTGGDVFKGSVYRRCTCRAPMANEDGEPVLDTNGKPKLRELGSACPDLGKRDHGSWYYYVELPPGPRGKRRRPRKGGFLTKKKAEEAAQKIWDQAQDGVDVLSDETVEQFLLRWFSKRVDLKRSTRSTYEDHINRVFVPHLGHLKMRDLRTRHLQEMFEQIWRDNEQHAANQDAADLAKAECEAAHRAWKQAARPRPPELRQRWNEAREKLRQARRKPRYITGPGVQLKMKNELSAALDYAKNTEKLISQNWTEDLVLPKYTPPKPLVWTDERVAHWQETGQKPGPVMVWTAEQTGAFLDTVAEHRLYPMFHLMVFRGTRRGESCGLPWRETDMTAGTVHISEQLVAASYDVWEDTPKSDSGARTIRLDSQTHQLMLFWRRRQQTERAEWEEKHRKEPKKYDPYVDSGRVFTWEDGRPYHPEYLSQVFNRLVQKLGLPPIRLHDLRHCAATLSLAAGVHMKTIQVLLGHSSYKLTADTYTSVLPQLELEAADAPVALVPRKANQQDGEEGAADDEQPQGPQPVPQSEPAASGDVETAVEPDSGSDEQAPVRPLIRPIEPGEAAA</sequence>
<dbReference type="InterPro" id="IPR028259">
    <property type="entry name" value="AP2-like_int_N"/>
</dbReference>
<dbReference type="InterPro" id="IPR050090">
    <property type="entry name" value="Tyrosine_recombinase_XerCD"/>
</dbReference>